<organism evidence="1">
    <name type="scientific">Brassica cretica</name>
    <name type="common">Mustard</name>
    <dbReference type="NCBI Taxonomy" id="69181"/>
    <lineage>
        <taxon>Eukaryota</taxon>
        <taxon>Viridiplantae</taxon>
        <taxon>Streptophyta</taxon>
        <taxon>Embryophyta</taxon>
        <taxon>Tracheophyta</taxon>
        <taxon>Spermatophyta</taxon>
        <taxon>Magnoliopsida</taxon>
        <taxon>eudicotyledons</taxon>
        <taxon>Gunneridae</taxon>
        <taxon>Pentapetalae</taxon>
        <taxon>rosids</taxon>
        <taxon>malvids</taxon>
        <taxon>Brassicales</taxon>
        <taxon>Brassicaceae</taxon>
        <taxon>Brassiceae</taxon>
        <taxon>Brassica</taxon>
    </lineage>
</organism>
<sequence length="57" mass="6532">MTGNASSAFLGTSEREARREGVDMLLLDEKQPPQTLMDDFSLFLRNMVVQRDPMKEE</sequence>
<gene>
    <name evidence="1" type="ORF">F2Q70_00027735</name>
</gene>
<comment type="caution">
    <text evidence="1">The sequence shown here is derived from an EMBL/GenBank/DDBJ whole genome shotgun (WGS) entry which is preliminary data.</text>
</comment>
<name>A0A8S9L2G7_BRACR</name>
<reference evidence="1" key="1">
    <citation type="submission" date="2019-12" db="EMBL/GenBank/DDBJ databases">
        <title>Genome sequencing and annotation of Brassica cretica.</title>
        <authorList>
            <person name="Studholme D.J."/>
            <person name="Sarris P.F."/>
        </authorList>
    </citation>
    <scope>NUCLEOTIDE SEQUENCE</scope>
    <source>
        <strain evidence="1">PFS-102/07</strain>
        <tissue evidence="1">Leaf</tissue>
    </source>
</reference>
<accession>A0A8S9L2G7</accession>
<proteinExistence type="predicted"/>
<evidence type="ECO:0000313" key="1">
    <source>
        <dbReference type="EMBL" id="KAF2602240.1"/>
    </source>
</evidence>
<protein>
    <submittedName>
        <fullName evidence="1">Uncharacterized protein</fullName>
    </submittedName>
</protein>
<dbReference type="AlphaFoldDB" id="A0A8S9L2G7"/>
<dbReference type="EMBL" id="QGKY02000094">
    <property type="protein sequence ID" value="KAF2602240.1"/>
    <property type="molecule type" value="Genomic_DNA"/>
</dbReference>